<dbReference type="SUPFAM" id="SSF103473">
    <property type="entry name" value="MFS general substrate transporter"/>
    <property type="match status" value="1"/>
</dbReference>
<dbReference type="OrthoDB" id="196650at2759"/>
<dbReference type="Gene3D" id="1.20.1250.20">
    <property type="entry name" value="MFS general substrate transporter like domains"/>
    <property type="match status" value="1"/>
</dbReference>
<keyword evidence="9" id="KW-1185">Reference proteome</keyword>
<dbReference type="PANTHER" id="PTHR23504">
    <property type="entry name" value="MAJOR FACILITATOR SUPERFAMILY DOMAIN-CONTAINING PROTEIN 10"/>
    <property type="match status" value="1"/>
</dbReference>
<protein>
    <recommendedName>
        <fullName evidence="10">Major facilitator superfamily (MFS) profile domain-containing protein</fullName>
    </recommendedName>
</protein>
<dbReference type="EMBL" id="SFCI01000410">
    <property type="protein sequence ID" value="TFY79974.1"/>
    <property type="molecule type" value="Genomic_DNA"/>
</dbReference>
<evidence type="ECO:0000256" key="7">
    <source>
        <dbReference type="SAM" id="Phobius"/>
    </source>
</evidence>
<accession>A0A4Z0A0J9</accession>
<dbReference type="Pfam" id="PF07690">
    <property type="entry name" value="MFS_1"/>
    <property type="match status" value="1"/>
</dbReference>
<dbReference type="InterPro" id="IPR036259">
    <property type="entry name" value="MFS_trans_sf"/>
</dbReference>
<evidence type="ECO:0000256" key="3">
    <source>
        <dbReference type="ARBA" id="ARBA00022692"/>
    </source>
</evidence>
<gene>
    <name evidence="8" type="ORF">EWM64_g4037</name>
</gene>
<evidence type="ECO:0000256" key="2">
    <source>
        <dbReference type="ARBA" id="ARBA00022448"/>
    </source>
</evidence>
<evidence type="ECO:0000256" key="5">
    <source>
        <dbReference type="ARBA" id="ARBA00023136"/>
    </source>
</evidence>
<name>A0A4Z0A0J9_9AGAM</name>
<dbReference type="GO" id="GO:0016020">
    <property type="term" value="C:membrane"/>
    <property type="evidence" value="ECO:0007669"/>
    <property type="project" value="UniProtKB-SubCell"/>
</dbReference>
<dbReference type="GO" id="GO:0022857">
    <property type="term" value="F:transmembrane transporter activity"/>
    <property type="evidence" value="ECO:0007669"/>
    <property type="project" value="InterPro"/>
</dbReference>
<dbReference type="AlphaFoldDB" id="A0A4Z0A0J9"/>
<evidence type="ECO:0000313" key="8">
    <source>
        <dbReference type="EMBL" id="TFY79974.1"/>
    </source>
</evidence>
<organism evidence="8 9">
    <name type="scientific">Hericium alpestre</name>
    <dbReference type="NCBI Taxonomy" id="135208"/>
    <lineage>
        <taxon>Eukaryota</taxon>
        <taxon>Fungi</taxon>
        <taxon>Dikarya</taxon>
        <taxon>Basidiomycota</taxon>
        <taxon>Agaricomycotina</taxon>
        <taxon>Agaricomycetes</taxon>
        <taxon>Russulales</taxon>
        <taxon>Hericiaceae</taxon>
        <taxon>Hericium</taxon>
    </lineage>
</organism>
<evidence type="ECO:0000256" key="1">
    <source>
        <dbReference type="ARBA" id="ARBA00004141"/>
    </source>
</evidence>
<feature type="transmembrane region" description="Helical" evidence="7">
    <location>
        <begin position="38"/>
        <end position="58"/>
    </location>
</feature>
<dbReference type="InterPro" id="IPR011701">
    <property type="entry name" value="MFS"/>
</dbReference>
<evidence type="ECO:0000256" key="6">
    <source>
        <dbReference type="SAM" id="MobiDB-lite"/>
    </source>
</evidence>
<keyword evidence="2" id="KW-0813">Transport</keyword>
<feature type="transmembrane region" description="Helical" evidence="7">
    <location>
        <begin position="70"/>
        <end position="92"/>
    </location>
</feature>
<sequence>MIGNILSAVMDTEYNLRFLHALTSDRRPERRKRPAGHASLFVLSGIIYLLITISSAILSDITTPANRAKALAHVGIAFAICFIIGPPIGAYFASRPVTALGSSLGLELNVYAAPAILTLVLLLAETAFLAIALPETRGKGPKAVPPTEKANGAASTNGTNGEAHKSSRAKTVEQRLSLLKALRRLHFLFLGLFSGVEFTLTFLTFDRKA</sequence>
<keyword evidence="3 7" id="KW-0812">Transmembrane</keyword>
<comment type="caution">
    <text evidence="8">The sequence shown here is derived from an EMBL/GenBank/DDBJ whole genome shotgun (WGS) entry which is preliminary data.</text>
</comment>
<evidence type="ECO:0000313" key="9">
    <source>
        <dbReference type="Proteomes" id="UP000298061"/>
    </source>
</evidence>
<dbReference type="PANTHER" id="PTHR23504:SF31">
    <property type="entry name" value="MAJOR FACILITATOR SUPERFAMILY DOMAIN-CONTAINING PROTEIN 10"/>
    <property type="match status" value="1"/>
</dbReference>
<keyword evidence="4 7" id="KW-1133">Transmembrane helix</keyword>
<feature type="transmembrane region" description="Helical" evidence="7">
    <location>
        <begin position="112"/>
        <end position="133"/>
    </location>
</feature>
<evidence type="ECO:0000256" key="4">
    <source>
        <dbReference type="ARBA" id="ARBA00022989"/>
    </source>
</evidence>
<reference evidence="8 9" key="1">
    <citation type="submission" date="2019-02" db="EMBL/GenBank/DDBJ databases">
        <title>Genome sequencing of the rare red list fungi Hericium alpestre (H. flagellum).</title>
        <authorList>
            <person name="Buettner E."/>
            <person name="Kellner H."/>
        </authorList>
    </citation>
    <scope>NUCLEOTIDE SEQUENCE [LARGE SCALE GENOMIC DNA]</scope>
    <source>
        <strain evidence="8 9">DSM 108284</strain>
    </source>
</reference>
<comment type="subcellular location">
    <subcellularLocation>
        <location evidence="1">Membrane</location>
        <topology evidence="1">Multi-pass membrane protein</topology>
    </subcellularLocation>
</comment>
<proteinExistence type="predicted"/>
<dbReference type="Proteomes" id="UP000298061">
    <property type="component" value="Unassembled WGS sequence"/>
</dbReference>
<evidence type="ECO:0008006" key="10">
    <source>
        <dbReference type="Google" id="ProtNLM"/>
    </source>
</evidence>
<feature type="transmembrane region" description="Helical" evidence="7">
    <location>
        <begin position="185"/>
        <end position="205"/>
    </location>
</feature>
<keyword evidence="5 7" id="KW-0472">Membrane</keyword>
<feature type="region of interest" description="Disordered" evidence="6">
    <location>
        <begin position="138"/>
        <end position="168"/>
    </location>
</feature>